<feature type="coiled-coil region" evidence="1">
    <location>
        <begin position="896"/>
        <end position="930"/>
    </location>
</feature>
<evidence type="ECO:0000256" key="2">
    <source>
        <dbReference type="SAM" id="MobiDB-lite"/>
    </source>
</evidence>
<feature type="coiled-coil region" evidence="1">
    <location>
        <begin position="637"/>
        <end position="664"/>
    </location>
</feature>
<feature type="compositionally biased region" description="Basic and acidic residues" evidence="2">
    <location>
        <begin position="557"/>
        <end position="569"/>
    </location>
</feature>
<evidence type="ECO:0000313" key="6">
    <source>
        <dbReference type="Proteomes" id="UP000192674"/>
    </source>
</evidence>
<keyword evidence="6" id="KW-1185">Reference proteome</keyword>
<accession>A0A1W2F0G4</accession>
<dbReference type="SMART" id="SM00306">
    <property type="entry name" value="HintN"/>
    <property type="match status" value="1"/>
</dbReference>
<feature type="coiled-coil region" evidence="1">
    <location>
        <begin position="476"/>
        <end position="505"/>
    </location>
</feature>
<evidence type="ECO:0000256" key="1">
    <source>
        <dbReference type="SAM" id="Coils"/>
    </source>
</evidence>
<feature type="coiled-coil region" evidence="1">
    <location>
        <begin position="321"/>
        <end position="348"/>
    </location>
</feature>
<evidence type="ECO:0000256" key="3">
    <source>
        <dbReference type="SAM" id="SignalP"/>
    </source>
</evidence>
<feature type="region of interest" description="Disordered" evidence="2">
    <location>
        <begin position="534"/>
        <end position="599"/>
    </location>
</feature>
<name>A0A1W2F0G4_KIBAR</name>
<dbReference type="Pfam" id="PF07591">
    <property type="entry name" value="PT-HINT"/>
    <property type="match status" value="1"/>
</dbReference>
<dbReference type="InterPro" id="IPR006141">
    <property type="entry name" value="Intein_N"/>
</dbReference>
<dbReference type="EMBL" id="FWXV01000004">
    <property type="protein sequence ID" value="SMD14948.1"/>
    <property type="molecule type" value="Genomic_DNA"/>
</dbReference>
<protein>
    <submittedName>
        <fullName evidence="5">Intein C-terminal splicing region/intein N-terminal splicing region</fullName>
    </submittedName>
</protein>
<dbReference type="SUPFAM" id="SSF51294">
    <property type="entry name" value="Hedgehog/intein (Hint) domain"/>
    <property type="match status" value="1"/>
</dbReference>
<dbReference type="PROSITE" id="PS50817">
    <property type="entry name" value="INTEIN_N_TER"/>
    <property type="match status" value="1"/>
</dbReference>
<sequence length="1354" mass="139715">MRLIRRALAASLTAVVFAGLVQPSNVAVASPTVTTVSTVSTEDPSPPRPMPPDPYKEWDGKAGVADTGDPRLRQLVADNAELAEDVEVRDAAKAALDGGRAAIMAFLNTGLKEAQKRAGERKARVAAENRAAIEPLRGTGGAYLRAEVDRVLAGTDLDRVQFLAYGRSIAEQRDAAATQSAQQRAAENRARVQMLVGVGGPEVKRAAQTALDAGDVAVEQFLASGYVEAAKRDADAREKFLADEEARIKAAEALSELAKKSARANEARRVLLVQHGNGIRALQRSSNALILAGNEARRAEQILAANTAGGQHPIDAFDGVKAEVARQLSNARAAADEAQRAAVQAQVQAEILVETGLPYGAQWAQMAFGMSQAARAAVSAVETASHSIDAAAFTDQARNAQERAERHAEQAKKWRETAEAHARAAADLAEAARVQMEAAKDAAARTKAARQAAEVAEAQAWAAAERTRQQRIIAEREAATAAAQRAIAERERANAAAARGRAEQQAAVARAMRGEAEAQAGIAAAARGRAEAADGAAAQAETNARTEERNANASRDAAYKAEREQRAAESRAAAMDAMAAAARGGPHAEAAQTEANKARGEAMTAAGAAGAARNAANAATGAAAGARGAATEATRAAARARAAAQAAQAAAARANAAANRAEAEAAATHAAALRANSAASDATFQEAKAAEAAQNAVNLANQAASEAMQSQMSAERTKAEADAAAHEAVSAATQASLALQAASAAKSSSQAITQPANTAIAVVAPFTGQDIDADFVVRVAEQARAVGAEQAAAAERRAAEAFEAARLAQEAADRAAAEVKPAYDAAAAAAKSSAAAARSAADAQKYAAEAAVDGAAARAAAARANQADAQAREDARKARAAANAAANDAAIAGRSASAAEADAAAARSAASRAEADAAAARGAADRAEADATAAAAAADSAQKHADGAAEAAKNAYAAAVEASKAADRAEEAARRAEEEKRRQDVDAVDGGESGLSEDEKDMLRYQGGDELVAQYEEAMAAANKGILDFIKEHGGQVLLDIIGVTDAKKCFGEGDIISCLWTVVNVGSLLLIIAKIPAVSAAIGKIAGGLTKFLEGAAAGKGLIDRLRSGLANIKRIPCNCFPAGTPVSVENGSKPIEQIAIGDQVWARDISTGRSQLRRVEGLFNKQATKMLTISVAGENIDVTPEHPFWVVGKGWVDAGKVVVGDQFQSLNGTRPVVEAITARPVATTVYNFEVAGDSNYYITDAQLLVHNCDVKSLIKNDSGLVKYAQEAGSDQRVQKEIDDLVGRFMEGNKNPGIGTSALQGTGLSYLRGRNGGRVFFRINSEGCMEIVAKASKDNEQKVINRLMELYGQ</sequence>
<dbReference type="RefSeq" id="WP_084429584.1">
    <property type="nucleotide sequence ID" value="NZ_FWXV01000004.1"/>
</dbReference>
<dbReference type="InterPro" id="IPR036844">
    <property type="entry name" value="Hint_dom_sf"/>
</dbReference>
<reference evidence="5 6" key="1">
    <citation type="submission" date="2017-04" db="EMBL/GenBank/DDBJ databases">
        <authorList>
            <person name="Afonso C.L."/>
            <person name="Miller P.J."/>
            <person name="Scott M.A."/>
            <person name="Spackman E."/>
            <person name="Goraichik I."/>
            <person name="Dimitrov K.M."/>
            <person name="Suarez D.L."/>
            <person name="Swayne D.E."/>
        </authorList>
    </citation>
    <scope>NUCLEOTIDE SEQUENCE [LARGE SCALE GENOMIC DNA]</scope>
    <source>
        <strain evidence="5 6">DSM 43828</strain>
    </source>
</reference>
<proteinExistence type="predicted"/>
<feature type="signal peptide" evidence="3">
    <location>
        <begin position="1"/>
        <end position="29"/>
    </location>
</feature>
<organism evidence="5 6">
    <name type="scientific">Kibdelosporangium aridum</name>
    <dbReference type="NCBI Taxonomy" id="2030"/>
    <lineage>
        <taxon>Bacteria</taxon>
        <taxon>Bacillati</taxon>
        <taxon>Actinomycetota</taxon>
        <taxon>Actinomycetes</taxon>
        <taxon>Pseudonocardiales</taxon>
        <taxon>Pseudonocardiaceae</taxon>
        <taxon>Kibdelosporangium</taxon>
    </lineage>
</organism>
<dbReference type="InterPro" id="IPR003587">
    <property type="entry name" value="Hint_dom_N"/>
</dbReference>
<gene>
    <name evidence="5" type="ORF">SAMN05661093_05178</name>
</gene>
<feature type="chain" id="PRO_5012438886" evidence="3">
    <location>
        <begin position="30"/>
        <end position="1354"/>
    </location>
</feature>
<keyword evidence="1" id="KW-0175">Coiled coil</keyword>
<feature type="region of interest" description="Disordered" evidence="2">
    <location>
        <begin position="969"/>
        <end position="1000"/>
    </location>
</feature>
<feature type="compositionally biased region" description="Low complexity" evidence="2">
    <location>
        <begin position="570"/>
        <end position="591"/>
    </location>
</feature>
<keyword evidence="3" id="KW-0732">Signal</keyword>
<feature type="coiled-coil region" evidence="1">
    <location>
        <begin position="390"/>
        <end position="449"/>
    </location>
</feature>
<feature type="compositionally biased region" description="Basic and acidic residues" evidence="2">
    <location>
        <begin position="969"/>
        <end position="985"/>
    </location>
</feature>
<evidence type="ECO:0000259" key="4">
    <source>
        <dbReference type="SMART" id="SM00306"/>
    </source>
</evidence>
<dbReference type="PROSITE" id="PS50818">
    <property type="entry name" value="INTEIN_C_TER"/>
    <property type="match status" value="1"/>
</dbReference>
<evidence type="ECO:0000313" key="5">
    <source>
        <dbReference type="EMBL" id="SMD14948.1"/>
    </source>
</evidence>
<dbReference type="Proteomes" id="UP000192674">
    <property type="component" value="Unassembled WGS sequence"/>
</dbReference>
<dbReference type="InterPro" id="IPR030934">
    <property type="entry name" value="Intein_C"/>
</dbReference>
<feature type="domain" description="Hint" evidence="4">
    <location>
        <begin position="1119"/>
        <end position="1213"/>
    </location>
</feature>
<dbReference type="Gene3D" id="2.170.16.10">
    <property type="entry name" value="Hedgehog/Intein (Hint) domain"/>
    <property type="match status" value="1"/>
</dbReference>
<dbReference type="GO" id="GO:0016539">
    <property type="term" value="P:intein-mediated protein splicing"/>
    <property type="evidence" value="ECO:0007669"/>
    <property type="project" value="InterPro"/>
</dbReference>
<dbReference type="CDD" id="cd00081">
    <property type="entry name" value="Hint"/>
    <property type="match status" value="1"/>
</dbReference>
<dbReference type="NCBIfam" id="TIGR01443">
    <property type="entry name" value="intein_Cterm"/>
    <property type="match status" value="1"/>
</dbReference>